<reference evidence="3 4" key="1">
    <citation type="submission" date="2014-04" db="EMBL/GenBank/DDBJ databases">
        <authorList>
            <consortium name="DOE Joint Genome Institute"/>
            <person name="Kuo A."/>
            <person name="Kohler A."/>
            <person name="Costa M.D."/>
            <person name="Nagy L.G."/>
            <person name="Floudas D."/>
            <person name="Copeland A."/>
            <person name="Barry K.W."/>
            <person name="Cichocki N."/>
            <person name="Veneault-Fourrey C."/>
            <person name="LaButti K."/>
            <person name="Lindquist E.A."/>
            <person name="Lipzen A."/>
            <person name="Lundell T."/>
            <person name="Morin E."/>
            <person name="Murat C."/>
            <person name="Sun H."/>
            <person name="Tunlid A."/>
            <person name="Henrissat B."/>
            <person name="Grigoriev I.V."/>
            <person name="Hibbett D.S."/>
            <person name="Martin F."/>
            <person name="Nordberg H.P."/>
            <person name="Cantor M.N."/>
            <person name="Hua S.X."/>
        </authorList>
    </citation>
    <scope>NUCLEOTIDE SEQUENCE [LARGE SCALE GENOMIC DNA]</scope>
    <source>
        <strain evidence="3 4">Marx 270</strain>
    </source>
</reference>
<dbReference type="GO" id="GO:0042645">
    <property type="term" value="C:mitochondrial nucleoid"/>
    <property type="evidence" value="ECO:0007669"/>
    <property type="project" value="TreeGrafter"/>
</dbReference>
<dbReference type="InterPro" id="IPR011344">
    <property type="entry name" value="ssDNA-bd"/>
</dbReference>
<proteinExistence type="predicted"/>
<evidence type="ECO:0000313" key="3">
    <source>
        <dbReference type="EMBL" id="KIN95682.1"/>
    </source>
</evidence>
<dbReference type="CDD" id="cd04496">
    <property type="entry name" value="SSB_OBF"/>
    <property type="match status" value="1"/>
</dbReference>
<dbReference type="STRING" id="870435.A0A0C3IF70"/>
<dbReference type="InterPro" id="IPR012340">
    <property type="entry name" value="NA-bd_OB-fold"/>
</dbReference>
<evidence type="ECO:0000313" key="4">
    <source>
        <dbReference type="Proteomes" id="UP000054217"/>
    </source>
</evidence>
<protein>
    <recommendedName>
        <fullName evidence="5">Single-stranded DNA-binding protein</fullName>
    </recommendedName>
</protein>
<dbReference type="EMBL" id="KN832062">
    <property type="protein sequence ID" value="KIN95682.1"/>
    <property type="molecule type" value="Genomic_DNA"/>
</dbReference>
<dbReference type="PANTHER" id="PTHR10302">
    <property type="entry name" value="SINGLE-STRANDED DNA-BINDING PROTEIN"/>
    <property type="match status" value="1"/>
</dbReference>
<dbReference type="FunCoup" id="A0A0C3IF70">
    <property type="interactions" value="33"/>
</dbReference>
<evidence type="ECO:0000256" key="1">
    <source>
        <dbReference type="ARBA" id="ARBA00023125"/>
    </source>
</evidence>
<dbReference type="PROSITE" id="PS50935">
    <property type="entry name" value="SSB"/>
    <property type="match status" value="1"/>
</dbReference>
<keyword evidence="1 2" id="KW-0238">DNA-binding</keyword>
<dbReference type="PANTHER" id="PTHR10302:SF0">
    <property type="entry name" value="SINGLE-STRANDED DNA-BINDING PROTEIN, MITOCHONDRIAL"/>
    <property type="match status" value="1"/>
</dbReference>
<name>A0A0C3IF70_PISTI</name>
<reference evidence="4" key="2">
    <citation type="submission" date="2015-01" db="EMBL/GenBank/DDBJ databases">
        <title>Evolutionary Origins and Diversification of the Mycorrhizal Mutualists.</title>
        <authorList>
            <consortium name="DOE Joint Genome Institute"/>
            <consortium name="Mycorrhizal Genomics Consortium"/>
            <person name="Kohler A."/>
            <person name="Kuo A."/>
            <person name="Nagy L.G."/>
            <person name="Floudas D."/>
            <person name="Copeland A."/>
            <person name="Barry K.W."/>
            <person name="Cichocki N."/>
            <person name="Veneault-Fourrey C."/>
            <person name="LaButti K."/>
            <person name="Lindquist E.A."/>
            <person name="Lipzen A."/>
            <person name="Lundell T."/>
            <person name="Morin E."/>
            <person name="Murat C."/>
            <person name="Riley R."/>
            <person name="Ohm R."/>
            <person name="Sun H."/>
            <person name="Tunlid A."/>
            <person name="Henrissat B."/>
            <person name="Grigoriev I.V."/>
            <person name="Hibbett D.S."/>
            <person name="Martin F."/>
        </authorList>
    </citation>
    <scope>NUCLEOTIDE SEQUENCE [LARGE SCALE GENOMIC DNA]</scope>
    <source>
        <strain evidence="4">Marx 270</strain>
    </source>
</reference>
<dbReference type="InParanoid" id="A0A0C3IF70"/>
<gene>
    <name evidence="3" type="ORF">M404DRAFT_299953</name>
</gene>
<dbReference type="OrthoDB" id="1078367at2759"/>
<dbReference type="HOGENOM" id="CLU_126647_2_0_1"/>
<dbReference type="Gene3D" id="2.40.50.140">
    <property type="entry name" value="Nucleic acid-binding proteins"/>
    <property type="match status" value="1"/>
</dbReference>
<dbReference type="AlphaFoldDB" id="A0A0C3IF70"/>
<dbReference type="Proteomes" id="UP000054217">
    <property type="component" value="Unassembled WGS sequence"/>
</dbReference>
<evidence type="ECO:0000256" key="2">
    <source>
        <dbReference type="PROSITE-ProRule" id="PRU00252"/>
    </source>
</evidence>
<organism evidence="3 4">
    <name type="scientific">Pisolithus tinctorius Marx 270</name>
    <dbReference type="NCBI Taxonomy" id="870435"/>
    <lineage>
        <taxon>Eukaryota</taxon>
        <taxon>Fungi</taxon>
        <taxon>Dikarya</taxon>
        <taxon>Basidiomycota</taxon>
        <taxon>Agaricomycotina</taxon>
        <taxon>Agaricomycetes</taxon>
        <taxon>Agaricomycetidae</taxon>
        <taxon>Boletales</taxon>
        <taxon>Sclerodermatineae</taxon>
        <taxon>Pisolithaceae</taxon>
        <taxon>Pisolithus</taxon>
    </lineage>
</organism>
<sequence length="148" mass="16692">MFSAARLAFSNGQRRTFSTSPSRSYDVAKLILVGRLGKDPEVRTTKSDREYVAYTVATTNYPPPPPNPDGIRQEAGTSWHHVISFNPAQNNYLKSLSKGAQVYVEANFELREPDQNSDPSTPAGQRQIFLRHETIRMLRNPHTQNTSE</sequence>
<dbReference type="GO" id="GO:0006264">
    <property type="term" value="P:mitochondrial DNA replication"/>
    <property type="evidence" value="ECO:0007669"/>
    <property type="project" value="TreeGrafter"/>
</dbReference>
<keyword evidence="4" id="KW-1185">Reference proteome</keyword>
<evidence type="ECO:0008006" key="5">
    <source>
        <dbReference type="Google" id="ProtNLM"/>
    </source>
</evidence>
<dbReference type="Pfam" id="PF00436">
    <property type="entry name" value="SSB"/>
    <property type="match status" value="1"/>
</dbReference>
<dbReference type="GO" id="GO:0003697">
    <property type="term" value="F:single-stranded DNA binding"/>
    <property type="evidence" value="ECO:0007669"/>
    <property type="project" value="InterPro"/>
</dbReference>
<accession>A0A0C3IF70</accession>
<dbReference type="InterPro" id="IPR000424">
    <property type="entry name" value="Primosome_PriB/ssb"/>
</dbReference>
<dbReference type="SUPFAM" id="SSF50249">
    <property type="entry name" value="Nucleic acid-binding proteins"/>
    <property type="match status" value="1"/>
</dbReference>